<proteinExistence type="predicted"/>
<comment type="caution">
    <text evidence="1">The sequence shown here is derived from an EMBL/GenBank/DDBJ whole genome shotgun (WGS) entry which is preliminary data.</text>
</comment>
<name>A0ACB9L999_BAUVA</name>
<gene>
    <name evidence="1" type="ORF">L6164_029639</name>
</gene>
<organism evidence="1 2">
    <name type="scientific">Bauhinia variegata</name>
    <name type="common">Purple orchid tree</name>
    <name type="synonym">Phanera variegata</name>
    <dbReference type="NCBI Taxonomy" id="167791"/>
    <lineage>
        <taxon>Eukaryota</taxon>
        <taxon>Viridiplantae</taxon>
        <taxon>Streptophyta</taxon>
        <taxon>Embryophyta</taxon>
        <taxon>Tracheophyta</taxon>
        <taxon>Spermatophyta</taxon>
        <taxon>Magnoliopsida</taxon>
        <taxon>eudicotyledons</taxon>
        <taxon>Gunneridae</taxon>
        <taxon>Pentapetalae</taxon>
        <taxon>rosids</taxon>
        <taxon>fabids</taxon>
        <taxon>Fabales</taxon>
        <taxon>Fabaceae</taxon>
        <taxon>Cercidoideae</taxon>
        <taxon>Cercideae</taxon>
        <taxon>Bauhiniinae</taxon>
        <taxon>Bauhinia</taxon>
    </lineage>
</organism>
<dbReference type="Proteomes" id="UP000828941">
    <property type="component" value="Chromosome 12"/>
</dbReference>
<evidence type="ECO:0000313" key="2">
    <source>
        <dbReference type="Proteomes" id="UP000828941"/>
    </source>
</evidence>
<reference evidence="1 2" key="1">
    <citation type="journal article" date="2022" name="DNA Res.">
        <title>Chromosomal-level genome assembly of the orchid tree Bauhinia variegata (Leguminosae; Cercidoideae) supports the allotetraploid origin hypothesis of Bauhinia.</title>
        <authorList>
            <person name="Zhong Y."/>
            <person name="Chen Y."/>
            <person name="Zheng D."/>
            <person name="Pang J."/>
            <person name="Liu Y."/>
            <person name="Luo S."/>
            <person name="Meng S."/>
            <person name="Qian L."/>
            <person name="Wei D."/>
            <person name="Dai S."/>
            <person name="Zhou R."/>
        </authorList>
    </citation>
    <scope>NUCLEOTIDE SEQUENCE [LARGE SCALE GENOMIC DNA]</scope>
    <source>
        <strain evidence="1">BV-YZ2020</strain>
    </source>
</reference>
<sequence length="87" mass="10133">MAVADSLLVLSQVTNTRPKVKKGRKRLSFFLDKLQQLEASHDQLHTDLHLKLWSWICCRSQFVISFLSFRIGVFESFPFCHKVPGNR</sequence>
<dbReference type="EMBL" id="CM039437">
    <property type="protein sequence ID" value="KAI4306355.1"/>
    <property type="molecule type" value="Genomic_DNA"/>
</dbReference>
<keyword evidence="2" id="KW-1185">Reference proteome</keyword>
<evidence type="ECO:0000313" key="1">
    <source>
        <dbReference type="EMBL" id="KAI4306355.1"/>
    </source>
</evidence>
<accession>A0ACB9L999</accession>
<protein>
    <submittedName>
        <fullName evidence="1">Uncharacterized protein</fullName>
    </submittedName>
</protein>